<protein>
    <recommendedName>
        <fullName evidence="7">Putative NAD(P)H nitroreductase</fullName>
        <ecNumber evidence="7">1.-.-.-</ecNumber>
    </recommendedName>
</protein>
<reference evidence="10 11" key="1">
    <citation type="journal article" date="2023" name="bioRxiv">
        <title>An intranuclear bacterial parasite of deep-sea mussels expresses apoptosis inhibitors acquired from its host.</title>
        <authorList>
            <person name="Gonzalez Porras M.A."/>
            <person name="Assie A."/>
            <person name="Tietjen M."/>
            <person name="Violette M."/>
            <person name="Kleiner M."/>
            <person name="Gruber-Vodicka H."/>
            <person name="Dubilier N."/>
            <person name="Leisch N."/>
        </authorList>
    </citation>
    <scope>NUCLEOTIDE SEQUENCE [LARGE SCALE GENOMIC DNA]</scope>
    <source>
        <strain evidence="10">IAP13</strain>
    </source>
</reference>
<dbReference type="Proteomes" id="UP001178148">
    <property type="component" value="Unassembled WGS sequence"/>
</dbReference>
<feature type="binding site" evidence="8">
    <location>
        <position position="35"/>
    </location>
    <ligand>
        <name>FMN</name>
        <dbReference type="ChEBI" id="CHEBI:58210"/>
        <note>ligand shared between dimeric partners</note>
    </ligand>
</feature>
<evidence type="ECO:0000313" key="10">
    <source>
        <dbReference type="EMBL" id="MDP0588696.1"/>
    </source>
</evidence>
<evidence type="ECO:0000313" key="11">
    <source>
        <dbReference type="Proteomes" id="UP001178148"/>
    </source>
</evidence>
<comment type="similarity">
    <text evidence="1 7">Belongs to the nitroreductase family.</text>
</comment>
<evidence type="ECO:0000256" key="7">
    <source>
        <dbReference type="PIRNR" id="PIRNR000232"/>
    </source>
</evidence>
<comment type="cofactor">
    <cofactor evidence="8">
        <name>FMN</name>
        <dbReference type="ChEBI" id="CHEBI:58210"/>
    </cofactor>
    <text evidence="8">Binds 1 FMN per subunit.</text>
</comment>
<dbReference type="Pfam" id="PF00881">
    <property type="entry name" value="Nitroreductase"/>
    <property type="match status" value="1"/>
</dbReference>
<dbReference type="InterPro" id="IPR000415">
    <property type="entry name" value="Nitroreductase-like"/>
</dbReference>
<organism evidence="10 11">
    <name type="scientific">Candidatus Endonucleibacter bathymodioli</name>
    <dbReference type="NCBI Taxonomy" id="539814"/>
    <lineage>
        <taxon>Bacteria</taxon>
        <taxon>Pseudomonadati</taxon>
        <taxon>Pseudomonadota</taxon>
        <taxon>Gammaproteobacteria</taxon>
        <taxon>Oceanospirillales</taxon>
        <taxon>Endozoicomonadaceae</taxon>
        <taxon>Candidatus Endonucleibacter</taxon>
    </lineage>
</organism>
<dbReference type="GO" id="GO:0016491">
    <property type="term" value="F:oxidoreductase activity"/>
    <property type="evidence" value="ECO:0007669"/>
    <property type="project" value="UniProtKB-UniRule"/>
</dbReference>
<keyword evidence="3 7" id="KW-0288">FMN</keyword>
<dbReference type="PANTHER" id="PTHR43821:SF1">
    <property type="entry name" value="NAD(P)H NITROREDUCTASE YDJA-RELATED"/>
    <property type="match status" value="1"/>
</dbReference>
<gene>
    <name evidence="10" type="ORF">QS748_05645</name>
</gene>
<name>A0AA90NXS0_9GAMM</name>
<dbReference type="EC" id="1.-.-.-" evidence="7"/>
<keyword evidence="6 7" id="KW-0520">NAD</keyword>
<dbReference type="SUPFAM" id="SSF55469">
    <property type="entry name" value="FMN-dependent nitroreductase-like"/>
    <property type="match status" value="1"/>
</dbReference>
<evidence type="ECO:0000256" key="2">
    <source>
        <dbReference type="ARBA" id="ARBA00022630"/>
    </source>
</evidence>
<dbReference type="EMBL" id="JASXSV010000006">
    <property type="protein sequence ID" value="MDP0588696.1"/>
    <property type="molecule type" value="Genomic_DNA"/>
</dbReference>
<dbReference type="InterPro" id="IPR026021">
    <property type="entry name" value="YdjA-like"/>
</dbReference>
<comment type="caution">
    <text evidence="10">The sequence shown here is derived from an EMBL/GenBank/DDBJ whole genome shotgun (WGS) entry which is preliminary data.</text>
</comment>
<dbReference type="InterPro" id="IPR029479">
    <property type="entry name" value="Nitroreductase"/>
</dbReference>
<evidence type="ECO:0000256" key="6">
    <source>
        <dbReference type="ARBA" id="ARBA00023027"/>
    </source>
</evidence>
<dbReference type="PANTHER" id="PTHR43821">
    <property type="entry name" value="NAD(P)H NITROREDUCTASE YDJA-RELATED"/>
    <property type="match status" value="1"/>
</dbReference>
<dbReference type="InterPro" id="IPR052530">
    <property type="entry name" value="NAD(P)H_nitroreductase"/>
</dbReference>
<accession>A0AA90NXS0</accession>
<evidence type="ECO:0000256" key="3">
    <source>
        <dbReference type="ARBA" id="ARBA00022643"/>
    </source>
</evidence>
<evidence type="ECO:0000256" key="5">
    <source>
        <dbReference type="ARBA" id="ARBA00023002"/>
    </source>
</evidence>
<keyword evidence="11" id="KW-1185">Reference proteome</keyword>
<evidence type="ECO:0000259" key="9">
    <source>
        <dbReference type="Pfam" id="PF00881"/>
    </source>
</evidence>
<feature type="binding site" description="in other chain" evidence="8">
    <location>
        <begin position="133"/>
        <end position="135"/>
    </location>
    <ligand>
        <name>FMN</name>
        <dbReference type="ChEBI" id="CHEBI:58210"/>
        <note>ligand shared between dimeric partners</note>
    </ligand>
</feature>
<dbReference type="CDD" id="cd02135">
    <property type="entry name" value="YdjA-like"/>
    <property type="match status" value="1"/>
</dbReference>
<sequence>MNVQEALLNRVSSSILSEPGPSIEQMNFIFQAALRAPDHARLTPWRFMTITGDARQRLGDLLAQIALSDQPNLSEHACRRFANLPLRAPCLIALICKKLQHAKVPEIEQRLSLGAAAQNILHAAYSQGLGAIWRTGAISYHPLLAKGLGLKSNEELLGFIYLGTAVGEKKERPELNLKDFVQAWLG</sequence>
<keyword evidence="5 7" id="KW-0560">Oxidoreductase</keyword>
<keyword evidence="2 7" id="KW-0285">Flavoprotein</keyword>
<feature type="domain" description="Nitroreductase" evidence="9">
    <location>
        <begin position="18"/>
        <end position="163"/>
    </location>
</feature>
<dbReference type="Gene3D" id="3.40.109.10">
    <property type="entry name" value="NADH Oxidase"/>
    <property type="match status" value="1"/>
</dbReference>
<dbReference type="PIRSF" id="PIRSF000232">
    <property type="entry name" value="YdjA"/>
    <property type="match status" value="1"/>
</dbReference>
<evidence type="ECO:0000256" key="8">
    <source>
        <dbReference type="PIRSR" id="PIRSR000232-1"/>
    </source>
</evidence>
<proteinExistence type="inferred from homology"/>
<evidence type="ECO:0000256" key="4">
    <source>
        <dbReference type="ARBA" id="ARBA00022857"/>
    </source>
</evidence>
<keyword evidence="4 7" id="KW-0521">NADP</keyword>
<feature type="binding site" description="in other chain" evidence="8">
    <location>
        <begin position="10"/>
        <end position="12"/>
    </location>
    <ligand>
        <name>FMN</name>
        <dbReference type="ChEBI" id="CHEBI:58210"/>
        <note>ligand shared between dimeric partners</note>
    </ligand>
</feature>
<evidence type="ECO:0000256" key="1">
    <source>
        <dbReference type="ARBA" id="ARBA00007118"/>
    </source>
</evidence>
<feature type="binding site" evidence="8">
    <location>
        <position position="39"/>
    </location>
    <ligand>
        <name>FMN</name>
        <dbReference type="ChEBI" id="CHEBI:58210"/>
        <note>ligand shared between dimeric partners</note>
    </ligand>
</feature>
<dbReference type="AlphaFoldDB" id="A0AA90NXS0"/>